<dbReference type="GO" id="GO:0016020">
    <property type="term" value="C:membrane"/>
    <property type="evidence" value="ECO:0007669"/>
    <property type="project" value="UniProtKB-SubCell"/>
</dbReference>
<evidence type="ECO:0000256" key="5">
    <source>
        <dbReference type="ARBA" id="ARBA00023136"/>
    </source>
</evidence>
<dbReference type="AlphaFoldDB" id="A0AAD5Q9B8"/>
<keyword evidence="9" id="KW-1185">Reference proteome</keyword>
<protein>
    <recommendedName>
        <fullName evidence="10">Glycoside-Pentoside-Hexuronide (GPH):Cation Symporter Family</fullName>
    </recommendedName>
</protein>
<dbReference type="Gene3D" id="1.20.1250.20">
    <property type="entry name" value="MFS general substrate transporter like domains"/>
    <property type="match status" value="1"/>
</dbReference>
<keyword evidence="4 7" id="KW-1133">Transmembrane helix</keyword>
<evidence type="ECO:0000313" key="8">
    <source>
        <dbReference type="EMBL" id="KAJ0407049.1"/>
    </source>
</evidence>
<evidence type="ECO:0000256" key="2">
    <source>
        <dbReference type="ARBA" id="ARBA00022448"/>
    </source>
</evidence>
<feature type="transmembrane region" description="Helical" evidence="7">
    <location>
        <begin position="449"/>
        <end position="470"/>
    </location>
</feature>
<comment type="caution">
    <text evidence="8">The sequence shown here is derived from an EMBL/GenBank/DDBJ whole genome shotgun (WGS) entry which is preliminary data.</text>
</comment>
<feature type="transmembrane region" description="Helical" evidence="7">
    <location>
        <begin position="407"/>
        <end position="428"/>
    </location>
</feature>
<feature type="transmembrane region" description="Helical" evidence="7">
    <location>
        <begin position="117"/>
        <end position="134"/>
    </location>
</feature>
<evidence type="ECO:0000256" key="7">
    <source>
        <dbReference type="SAM" id="Phobius"/>
    </source>
</evidence>
<accession>A0AAD5Q9B8</accession>
<dbReference type="SUPFAM" id="SSF103473">
    <property type="entry name" value="MFS general substrate transporter"/>
    <property type="match status" value="1"/>
</dbReference>
<evidence type="ECO:0000256" key="1">
    <source>
        <dbReference type="ARBA" id="ARBA00004141"/>
    </source>
</evidence>
<feature type="transmembrane region" description="Helical" evidence="7">
    <location>
        <begin position="77"/>
        <end position="97"/>
    </location>
</feature>
<name>A0AAD5Q9B8_PYTIN</name>
<evidence type="ECO:0000256" key="6">
    <source>
        <dbReference type="SAM" id="MobiDB-lite"/>
    </source>
</evidence>
<dbReference type="InterPro" id="IPR036259">
    <property type="entry name" value="MFS_trans_sf"/>
</dbReference>
<feature type="transmembrane region" description="Helical" evidence="7">
    <location>
        <begin position="383"/>
        <end position="401"/>
    </location>
</feature>
<organism evidence="8 9">
    <name type="scientific">Pythium insidiosum</name>
    <name type="common">Pythiosis disease agent</name>
    <dbReference type="NCBI Taxonomy" id="114742"/>
    <lineage>
        <taxon>Eukaryota</taxon>
        <taxon>Sar</taxon>
        <taxon>Stramenopiles</taxon>
        <taxon>Oomycota</taxon>
        <taxon>Peronosporomycetes</taxon>
        <taxon>Pythiales</taxon>
        <taxon>Pythiaceae</taxon>
        <taxon>Pythium</taxon>
    </lineage>
</organism>
<proteinExistence type="predicted"/>
<dbReference type="Proteomes" id="UP001209570">
    <property type="component" value="Unassembled WGS sequence"/>
</dbReference>
<comment type="subcellular location">
    <subcellularLocation>
        <location evidence="1">Membrane</location>
        <topology evidence="1">Multi-pass membrane protein</topology>
    </subcellularLocation>
</comment>
<feature type="region of interest" description="Disordered" evidence="6">
    <location>
        <begin position="1"/>
        <end position="31"/>
    </location>
</feature>
<feature type="transmembrane region" description="Helical" evidence="7">
    <location>
        <begin position="349"/>
        <end position="371"/>
    </location>
</feature>
<dbReference type="PANTHER" id="PTHR19432">
    <property type="entry name" value="SUGAR TRANSPORTER"/>
    <property type="match status" value="1"/>
</dbReference>
<keyword evidence="2" id="KW-0813">Transport</keyword>
<evidence type="ECO:0000256" key="3">
    <source>
        <dbReference type="ARBA" id="ARBA00022692"/>
    </source>
</evidence>
<keyword evidence="3 7" id="KW-0812">Transmembrane</keyword>
<feature type="transmembrane region" description="Helical" evidence="7">
    <location>
        <begin position="175"/>
        <end position="194"/>
    </location>
</feature>
<dbReference type="PANTHER" id="PTHR19432:SF35">
    <property type="entry name" value="SOLUTE CARRIER FAMILY 45 MEMBER 3 ISOFORM X1"/>
    <property type="match status" value="1"/>
</dbReference>
<evidence type="ECO:0000313" key="9">
    <source>
        <dbReference type="Proteomes" id="UP001209570"/>
    </source>
</evidence>
<evidence type="ECO:0008006" key="10">
    <source>
        <dbReference type="Google" id="ProtNLM"/>
    </source>
</evidence>
<reference evidence="8" key="1">
    <citation type="submission" date="2021-12" db="EMBL/GenBank/DDBJ databases">
        <title>Prjna785345.</title>
        <authorList>
            <person name="Rujirawat T."/>
            <person name="Krajaejun T."/>
        </authorList>
    </citation>
    <scope>NUCLEOTIDE SEQUENCE</scope>
    <source>
        <strain evidence="8">Pi057C3</strain>
    </source>
</reference>
<feature type="transmembrane region" description="Helical" evidence="7">
    <location>
        <begin position="482"/>
        <end position="502"/>
    </location>
</feature>
<feature type="transmembrane region" description="Helical" evidence="7">
    <location>
        <begin position="146"/>
        <end position="169"/>
    </location>
</feature>
<feature type="transmembrane region" description="Helical" evidence="7">
    <location>
        <begin position="296"/>
        <end position="314"/>
    </location>
</feature>
<sequence>MSMPPPPPPRTEHAEDSSPVASGRFEEHKTPRSVRYAGEAVLEASGVELLTPTNDRPELRTRANSNRRRSLAMTKPIQTCFILALPWAAYSVVNTVIEDVRLPYMSSMGIGEFVPRFLPPLTALFLSPILGAASDRSLSKWGRRNVFLVTAAIMLVVSGLSFGSAQVLFPNYQGFTNLVFFFLNVGLLLLSISLRARLMDEVPLQYQVHAQAALTFWAGVGALVGNKLFRDVSSAKEISGKQVLISFSEAMAGVIATTALCIKLRKEHPQDRPAFQPPLDRLVREVREQIVYAPRIFRILCLVYFVQFFAWMSFRAEVFAWWTRNVYKGCTGSGCSSDEQQDYADAMDIATLALMCQNALQMLVSLIILWVIPKDICYKLNRASVVGLALGSVALIGAVSVGGAWKIVTFAAFVAVAFYQIVVSIFPYSVVGIMGKQMQETAHGFNNNGLYIGVLGSFSAVSQLFVQLYGTEKMAPLGTGNVMALPCGLFVAGIIVTYKFTFARRKQ</sequence>
<keyword evidence="5 7" id="KW-0472">Membrane</keyword>
<dbReference type="EMBL" id="JAKCXM010000025">
    <property type="protein sequence ID" value="KAJ0407049.1"/>
    <property type="molecule type" value="Genomic_DNA"/>
</dbReference>
<dbReference type="GO" id="GO:0008506">
    <property type="term" value="F:sucrose:proton symporter activity"/>
    <property type="evidence" value="ECO:0007669"/>
    <property type="project" value="TreeGrafter"/>
</dbReference>
<evidence type="ECO:0000256" key="4">
    <source>
        <dbReference type="ARBA" id="ARBA00022989"/>
    </source>
</evidence>
<gene>
    <name evidence="8" type="ORF">P43SY_005322</name>
</gene>